<comment type="caution">
    <text evidence="1">The sequence shown here is derived from an EMBL/GenBank/DDBJ whole genome shotgun (WGS) entry which is preliminary data.</text>
</comment>
<dbReference type="AlphaFoldDB" id="A0AB37AZ01"/>
<evidence type="ECO:0000313" key="2">
    <source>
        <dbReference type="Proteomes" id="UP000237811"/>
    </source>
</evidence>
<dbReference type="EMBL" id="PVFR01000007">
    <property type="protein sequence ID" value="PRE55621.1"/>
    <property type="molecule type" value="Genomic_DNA"/>
</dbReference>
<sequence length="76" mass="8757">MTITLSQRDVGKLFMRKLGRPMTYLGVVEEKHLFIFRDPPQDYLAFRPDQLWMLERVRPEAAPVDGLPNLLTEAGA</sequence>
<dbReference type="Proteomes" id="UP000237811">
    <property type="component" value="Unassembled WGS sequence"/>
</dbReference>
<dbReference type="RefSeq" id="WP_105775879.1">
    <property type="nucleotide sequence ID" value="NZ_PVFQ01000072.1"/>
</dbReference>
<reference evidence="1 2" key="1">
    <citation type="submission" date="2018-03" db="EMBL/GenBank/DDBJ databases">
        <authorList>
            <person name="Nguyen K."/>
            <person name="Fouts D."/>
            <person name="Sutton G."/>
        </authorList>
    </citation>
    <scope>NUCLEOTIDE SEQUENCE [LARGE SCALE GENOMIC DNA]</scope>
    <source>
        <strain evidence="1 2">AU14328</strain>
    </source>
</reference>
<organism evidence="1 2">
    <name type="scientific">Burkholderia multivorans</name>
    <dbReference type="NCBI Taxonomy" id="87883"/>
    <lineage>
        <taxon>Bacteria</taxon>
        <taxon>Pseudomonadati</taxon>
        <taxon>Pseudomonadota</taxon>
        <taxon>Betaproteobacteria</taxon>
        <taxon>Burkholderiales</taxon>
        <taxon>Burkholderiaceae</taxon>
        <taxon>Burkholderia</taxon>
        <taxon>Burkholderia cepacia complex</taxon>
    </lineage>
</organism>
<proteinExistence type="predicted"/>
<accession>A0AB37AZ01</accession>
<gene>
    <name evidence="1" type="ORF">C6P99_01855</name>
</gene>
<evidence type="ECO:0008006" key="3">
    <source>
        <dbReference type="Google" id="ProtNLM"/>
    </source>
</evidence>
<name>A0AB37AZ01_9BURK</name>
<protein>
    <recommendedName>
        <fullName evidence="3">Bacteriophage protein</fullName>
    </recommendedName>
</protein>
<evidence type="ECO:0000313" key="1">
    <source>
        <dbReference type="EMBL" id="PRE55621.1"/>
    </source>
</evidence>